<dbReference type="RefSeq" id="WP_116603079.1">
    <property type="nucleotide sequence ID" value="NZ_JACHWF010000003.1"/>
</dbReference>
<evidence type="ECO:0000313" key="3">
    <source>
        <dbReference type="Proteomes" id="UP000578036"/>
    </source>
</evidence>
<evidence type="ECO:0000313" key="2">
    <source>
        <dbReference type="EMBL" id="MBB3007925.1"/>
    </source>
</evidence>
<dbReference type="EMBL" id="JACHWF010000003">
    <property type="protein sequence ID" value="MBB3007925.1"/>
    <property type="molecule type" value="Genomic_DNA"/>
</dbReference>
<feature type="signal peptide" evidence="1">
    <location>
        <begin position="1"/>
        <end position="23"/>
    </location>
</feature>
<reference evidence="2 3" key="1">
    <citation type="submission" date="2020-08" db="EMBL/GenBank/DDBJ databases">
        <title>Genomic Encyclopedia of Type Strains, Phase IV (KMG-V): Genome sequencing to study the core and pangenomes of soil and plant-associated prokaryotes.</title>
        <authorList>
            <person name="Whitman W."/>
        </authorList>
    </citation>
    <scope>NUCLEOTIDE SEQUENCE [LARGE SCALE GENOMIC DNA]</scope>
    <source>
        <strain evidence="2 3">SLV-2362</strain>
    </source>
</reference>
<proteinExistence type="predicted"/>
<gene>
    <name evidence="2" type="ORF">FHX61_002578</name>
</gene>
<name>A0A7W4VA74_9BURK</name>
<keyword evidence="1" id="KW-0732">Signal</keyword>
<accession>A0A7W4VA74</accession>
<dbReference type="Pfam" id="PF19625">
    <property type="entry name" value="DUF6130"/>
    <property type="match status" value="1"/>
</dbReference>
<organism evidence="2 3">
    <name type="scientific">Cupriavidus alkaliphilus</name>
    <dbReference type="NCBI Taxonomy" id="942866"/>
    <lineage>
        <taxon>Bacteria</taxon>
        <taxon>Pseudomonadati</taxon>
        <taxon>Pseudomonadota</taxon>
        <taxon>Betaproteobacteria</taxon>
        <taxon>Burkholderiales</taxon>
        <taxon>Burkholderiaceae</taxon>
        <taxon>Cupriavidus</taxon>
    </lineage>
</organism>
<evidence type="ECO:0000256" key="1">
    <source>
        <dbReference type="SAM" id="SignalP"/>
    </source>
</evidence>
<keyword evidence="3" id="KW-1185">Reference proteome</keyword>
<dbReference type="Proteomes" id="UP000578036">
    <property type="component" value="Unassembled WGS sequence"/>
</dbReference>
<dbReference type="InterPro" id="IPR046133">
    <property type="entry name" value="DUF6130"/>
</dbReference>
<dbReference type="AlphaFoldDB" id="A0A7W4VA74"/>
<protein>
    <submittedName>
        <fullName evidence="2">Uncharacterized protein</fullName>
    </submittedName>
</protein>
<comment type="caution">
    <text evidence="2">The sequence shown here is derived from an EMBL/GenBank/DDBJ whole genome shotgun (WGS) entry which is preliminary data.</text>
</comment>
<sequence>MHPVLKSLSAAGIAAAFCASASAQPAQDAIRPPAILPLSGEPAPRLVPYAALPEPLARGVVIVQFRTENFRVMPVFGKAAAEISPRIGHLHVTVDDAPGTWAHTSEDPIIVVGLTPGPHRLRLELADPGHKILATEVVAVTVPDVKAPGSSPASASGSPHRH</sequence>
<feature type="chain" id="PRO_5031545383" evidence="1">
    <location>
        <begin position="24"/>
        <end position="162"/>
    </location>
</feature>